<keyword evidence="4" id="KW-1185">Reference proteome</keyword>
<dbReference type="EMBL" id="FOIB01000014">
    <property type="protein sequence ID" value="SEU39468.1"/>
    <property type="molecule type" value="Genomic_DNA"/>
</dbReference>
<dbReference type="Proteomes" id="UP000183760">
    <property type="component" value="Unassembled WGS sequence"/>
</dbReference>
<dbReference type="AlphaFoldDB" id="A0A511TCS1"/>
<sequence>MCGALLFALGLACAGGGTGGSGRPDVPIEQDAARLHEARQVAVRVAALAGTVREVGSKLELTFWSEQGALTLVGYQAQERGGRAGRPVDAAELQRQVATRLLSTARQPPGEVVLTLERRASSWRVDPPLVLSGERPQGARGAPGRREAGTPEPGAVVEGMKKLLAPVRVPVGGSAWADVTVRLRDGRVVGWGLQDWRELRGGRDDATRPVSRRVLEETASVLLLHAPATGTRSLQLGLRLVHEPGAAAASGWVEVSSVSAAPSPSGGISSLLLP</sequence>
<evidence type="ECO:0000256" key="1">
    <source>
        <dbReference type="SAM" id="MobiDB-lite"/>
    </source>
</evidence>
<feature type="region of interest" description="Disordered" evidence="1">
    <location>
        <begin position="128"/>
        <end position="153"/>
    </location>
</feature>
<name>A0A511TCS1_MYXFU</name>
<organism evidence="2 5">
    <name type="scientific">Myxococcus fulvus</name>
    <dbReference type="NCBI Taxonomy" id="33"/>
    <lineage>
        <taxon>Bacteria</taxon>
        <taxon>Pseudomonadati</taxon>
        <taxon>Myxococcota</taxon>
        <taxon>Myxococcia</taxon>
        <taxon>Myxococcales</taxon>
        <taxon>Cystobacterineae</taxon>
        <taxon>Myxococcaceae</taxon>
        <taxon>Myxococcus</taxon>
    </lineage>
</organism>
<proteinExistence type="predicted"/>
<protein>
    <submittedName>
        <fullName evidence="2">Uncharacterized protein</fullName>
    </submittedName>
</protein>
<accession>A0A511TCS1</accession>
<reference evidence="2 5" key="2">
    <citation type="submission" date="2019-07" db="EMBL/GenBank/DDBJ databases">
        <title>Whole genome shotgun sequence of Myxococcus fulvus NBRC 100333.</title>
        <authorList>
            <person name="Hosoyama A."/>
            <person name="Uohara A."/>
            <person name="Ohji S."/>
            <person name="Ichikawa N."/>
        </authorList>
    </citation>
    <scope>NUCLEOTIDE SEQUENCE [LARGE SCALE GENOMIC DNA]</scope>
    <source>
        <strain evidence="2 5">NBRC 100333</strain>
    </source>
</reference>
<evidence type="ECO:0000313" key="5">
    <source>
        <dbReference type="Proteomes" id="UP000321514"/>
    </source>
</evidence>
<evidence type="ECO:0000313" key="4">
    <source>
        <dbReference type="Proteomes" id="UP000183760"/>
    </source>
</evidence>
<dbReference type="Proteomes" id="UP000321514">
    <property type="component" value="Unassembled WGS sequence"/>
</dbReference>
<reference evidence="3 4" key="1">
    <citation type="submission" date="2016-10" db="EMBL/GenBank/DDBJ databases">
        <authorList>
            <person name="Varghese N."/>
            <person name="Submissions S."/>
        </authorList>
    </citation>
    <scope>NUCLEOTIDE SEQUENCE [LARGE SCALE GENOMIC DNA]</scope>
    <source>
        <strain evidence="3 4">DSM 16525</strain>
    </source>
</reference>
<evidence type="ECO:0000313" key="3">
    <source>
        <dbReference type="EMBL" id="SEU39468.1"/>
    </source>
</evidence>
<comment type="caution">
    <text evidence="2">The sequence shown here is derived from an EMBL/GenBank/DDBJ whole genome shotgun (WGS) entry which is preliminary data.</text>
</comment>
<gene>
    <name evidence="2" type="ORF">MFU01_62690</name>
    <name evidence="3" type="ORF">SAMN05443572_11482</name>
</gene>
<feature type="compositionally biased region" description="Low complexity" evidence="1">
    <location>
        <begin position="133"/>
        <end position="142"/>
    </location>
</feature>
<dbReference type="EMBL" id="BJXR01000045">
    <property type="protein sequence ID" value="GEN11232.1"/>
    <property type="molecule type" value="Genomic_DNA"/>
</dbReference>
<evidence type="ECO:0000313" key="2">
    <source>
        <dbReference type="EMBL" id="GEN11232.1"/>
    </source>
</evidence>
<dbReference type="STRING" id="1334629.MFUL124B02_42835"/>